<proteinExistence type="predicted"/>
<evidence type="ECO:0000313" key="3">
    <source>
        <dbReference type="Proteomes" id="UP000006919"/>
    </source>
</evidence>
<dbReference type="InterPro" id="IPR016181">
    <property type="entry name" value="Acyl_CoA_acyltransferase"/>
</dbReference>
<evidence type="ECO:0000259" key="1">
    <source>
        <dbReference type="PROSITE" id="PS51186"/>
    </source>
</evidence>
<dbReference type="EMBL" id="CP002403">
    <property type="protein sequence ID" value="ADU21109.1"/>
    <property type="molecule type" value="Genomic_DNA"/>
</dbReference>
<dbReference type="PROSITE" id="PS51186">
    <property type="entry name" value="GNAT"/>
    <property type="match status" value="1"/>
</dbReference>
<accession>E6UG82</accession>
<sequence length="163" mass="19127">MEFDELYKNDADGIREMSAMASEIVREHYDPIIGRKQNDYMLAMFQTEDAIKKQLDSGYRYFFVRNSGRNVGFMAFYPKKDSMYLSKFYLYRNERGKGYARSMMGYVKDEAKKQGLGRIELNVNKNNSACRIYEALGLRMIRSEKNDIGSGYFMDDYVYGLDI</sequence>
<dbReference type="InterPro" id="IPR000182">
    <property type="entry name" value="GNAT_dom"/>
</dbReference>
<protein>
    <submittedName>
        <fullName evidence="2">GCN5-related N-acetyltransferase</fullName>
    </submittedName>
</protein>
<dbReference type="STRING" id="697329.Rumal_0560"/>
<dbReference type="eggNOG" id="COG1670">
    <property type="taxonomic scope" value="Bacteria"/>
</dbReference>
<dbReference type="Pfam" id="PF00583">
    <property type="entry name" value="Acetyltransf_1"/>
    <property type="match status" value="1"/>
</dbReference>
<dbReference type="GO" id="GO:0016747">
    <property type="term" value="F:acyltransferase activity, transferring groups other than amino-acyl groups"/>
    <property type="evidence" value="ECO:0007669"/>
    <property type="project" value="InterPro"/>
</dbReference>
<evidence type="ECO:0000313" key="2">
    <source>
        <dbReference type="EMBL" id="ADU21109.1"/>
    </source>
</evidence>
<dbReference type="KEGG" id="ral:Rumal_0560"/>
<dbReference type="CDD" id="cd04301">
    <property type="entry name" value="NAT_SF"/>
    <property type="match status" value="1"/>
</dbReference>
<dbReference type="RefSeq" id="WP_013497300.1">
    <property type="nucleotide sequence ID" value="NC_014833.1"/>
</dbReference>
<dbReference type="Gene3D" id="3.40.630.30">
    <property type="match status" value="1"/>
</dbReference>
<dbReference type="AlphaFoldDB" id="E6UG82"/>
<feature type="domain" description="N-acetyltransferase" evidence="1">
    <location>
        <begin position="1"/>
        <end position="159"/>
    </location>
</feature>
<dbReference type="HOGENOM" id="CLU_013985_18_4_9"/>
<organism evidence="2 3">
    <name type="scientific">Ruminococcus albus (strain ATCC 27210 / DSM 20455 / JCM 14654 / NCDO 2250 / 7)</name>
    <dbReference type="NCBI Taxonomy" id="697329"/>
    <lineage>
        <taxon>Bacteria</taxon>
        <taxon>Bacillati</taxon>
        <taxon>Bacillota</taxon>
        <taxon>Clostridia</taxon>
        <taxon>Eubacteriales</taxon>
        <taxon>Oscillospiraceae</taxon>
        <taxon>Ruminococcus</taxon>
    </lineage>
</organism>
<gene>
    <name evidence="2" type="ordered locus">Rumal_0560</name>
</gene>
<dbReference type="OrthoDB" id="9773249at2"/>
<dbReference type="SUPFAM" id="SSF55729">
    <property type="entry name" value="Acyl-CoA N-acyltransferases (Nat)"/>
    <property type="match status" value="1"/>
</dbReference>
<reference evidence="2 3" key="1">
    <citation type="journal article" date="2011" name="J. Bacteriol.">
        <title>Complete genome of the cellulolytic ruminal bacterium Ruminococcus albus 7.</title>
        <authorList>
            <person name="Suen G."/>
            <person name="Stevenson D.M."/>
            <person name="Bruce D.C."/>
            <person name="Chertkov O."/>
            <person name="Copeland A."/>
            <person name="Cheng J.F."/>
            <person name="Detter C."/>
            <person name="Detter J.C."/>
            <person name="Goodwin L.A."/>
            <person name="Han C.S."/>
            <person name="Hauser L.J."/>
            <person name="Ivanova N.N."/>
            <person name="Kyrpides N.C."/>
            <person name="Land M.L."/>
            <person name="Lapidus A."/>
            <person name="Lucas S."/>
            <person name="Ovchinnikova G."/>
            <person name="Pitluck S."/>
            <person name="Tapia R."/>
            <person name="Woyke T."/>
            <person name="Boyum J."/>
            <person name="Mead D."/>
            <person name="Weimer P.J."/>
        </authorList>
    </citation>
    <scope>NUCLEOTIDE SEQUENCE [LARGE SCALE GENOMIC DNA]</scope>
    <source>
        <strain evidence="3">ATCC 27210 / DSM 20455 / JCM 14654 / NCDO 2250 / 7</strain>
    </source>
</reference>
<dbReference type="Proteomes" id="UP000006919">
    <property type="component" value="Chromosome"/>
</dbReference>
<keyword evidence="2" id="KW-0808">Transferase</keyword>
<name>E6UG82_RUMA7</name>